<protein>
    <recommendedName>
        <fullName evidence="3">SRPBCC family protein</fullName>
    </recommendedName>
</protein>
<dbReference type="KEGG" id="nav:JQS30_05475"/>
<accession>A0A895XKW4</accession>
<organism evidence="1 2">
    <name type="scientific">Natronoglycomyces albus</name>
    <dbReference type="NCBI Taxonomy" id="2811108"/>
    <lineage>
        <taxon>Bacteria</taxon>
        <taxon>Bacillati</taxon>
        <taxon>Actinomycetota</taxon>
        <taxon>Actinomycetes</taxon>
        <taxon>Glycomycetales</taxon>
        <taxon>Glycomycetaceae</taxon>
        <taxon>Natronoglycomyces</taxon>
    </lineage>
</organism>
<dbReference type="AlphaFoldDB" id="A0A895XKW4"/>
<dbReference type="RefSeq" id="WP_213172370.1">
    <property type="nucleotide sequence ID" value="NZ_CP070496.1"/>
</dbReference>
<sequence>MKNIHERVIEAPVQSVAGLLNNLGQPEDRLWPSEKWVPMVMDRPLAVGAAGGHGEIRYRVTEFEPGKRVRFAFHPKSGIDGTHEMTLVALGKRRCRLRHEFHGRPTGFMRILLPLVVIHLHNALLEDLLDNAQRAATGAVAKPATWSWWVRLWHWIVERPMVKAHQANMAFARR</sequence>
<evidence type="ECO:0000313" key="1">
    <source>
        <dbReference type="EMBL" id="QSB06361.1"/>
    </source>
</evidence>
<dbReference type="Gene3D" id="3.30.530.20">
    <property type="match status" value="1"/>
</dbReference>
<reference evidence="1" key="1">
    <citation type="submission" date="2021-02" db="EMBL/GenBank/DDBJ databases">
        <title>Natronoglycomyces albus gen. nov., sp. nov, a haloalkaliphilic actinobacterium from a soda solonchak soil.</title>
        <authorList>
            <person name="Sorokin D.Y."/>
            <person name="Khijniak T.V."/>
            <person name="Zakharycheva A.P."/>
            <person name="Boueva O.V."/>
            <person name="Ariskina E.V."/>
            <person name="Hahnke R.L."/>
            <person name="Bunk B."/>
            <person name="Sproer C."/>
            <person name="Schumann P."/>
            <person name="Evtushenko L.I."/>
            <person name="Kublanov I.V."/>
        </authorList>
    </citation>
    <scope>NUCLEOTIDE SEQUENCE</scope>
    <source>
        <strain evidence="1">DSM 106290</strain>
    </source>
</reference>
<name>A0A895XKW4_9ACTN</name>
<evidence type="ECO:0000313" key="2">
    <source>
        <dbReference type="Proteomes" id="UP000662939"/>
    </source>
</evidence>
<dbReference type="Proteomes" id="UP000662939">
    <property type="component" value="Chromosome"/>
</dbReference>
<evidence type="ECO:0008006" key="3">
    <source>
        <dbReference type="Google" id="ProtNLM"/>
    </source>
</evidence>
<dbReference type="EMBL" id="CP070496">
    <property type="protein sequence ID" value="QSB06361.1"/>
    <property type="molecule type" value="Genomic_DNA"/>
</dbReference>
<gene>
    <name evidence="1" type="ORF">JQS30_05475</name>
</gene>
<proteinExistence type="predicted"/>
<keyword evidence="2" id="KW-1185">Reference proteome</keyword>
<dbReference type="InterPro" id="IPR023393">
    <property type="entry name" value="START-like_dom_sf"/>
</dbReference>
<dbReference type="SUPFAM" id="SSF55961">
    <property type="entry name" value="Bet v1-like"/>
    <property type="match status" value="1"/>
</dbReference>